<reference evidence="1" key="1">
    <citation type="journal article" date="2020" name="J. Eukaryot. Microbiol.">
        <title>De novo Sequencing, Assembly and Annotation of the Transcriptome for the Free-Living Testate Amoeba Arcella intermedia.</title>
        <authorList>
            <person name="Ribeiro G.M."/>
            <person name="Porfirio-Sousa A.L."/>
            <person name="Maurer-Alcala X.X."/>
            <person name="Katz L.A."/>
            <person name="Lahr D.J.G."/>
        </authorList>
    </citation>
    <scope>NUCLEOTIDE SEQUENCE</scope>
</reference>
<protein>
    <submittedName>
        <fullName evidence="1">Uncharacterized protein</fullName>
    </submittedName>
</protein>
<sequence>MDGATLLEALGAWWATEGGTESRRTAGMATWTAPGYSATGVKARGLGVRTFNGGADF</sequence>
<name>A0A6B2LSA0_9EUKA</name>
<proteinExistence type="predicted"/>
<dbReference type="EMBL" id="GIBP01010711">
    <property type="protein sequence ID" value="NDV39680.1"/>
    <property type="molecule type" value="Transcribed_RNA"/>
</dbReference>
<accession>A0A6B2LSA0</accession>
<organism evidence="1">
    <name type="scientific">Arcella intermedia</name>
    <dbReference type="NCBI Taxonomy" id="1963864"/>
    <lineage>
        <taxon>Eukaryota</taxon>
        <taxon>Amoebozoa</taxon>
        <taxon>Tubulinea</taxon>
        <taxon>Elardia</taxon>
        <taxon>Arcellinida</taxon>
        <taxon>Sphaerothecina</taxon>
        <taxon>Arcellidae</taxon>
        <taxon>Arcella</taxon>
    </lineage>
</organism>
<dbReference type="AlphaFoldDB" id="A0A6B2LSA0"/>
<evidence type="ECO:0000313" key="1">
    <source>
        <dbReference type="EMBL" id="NDV39680.1"/>
    </source>
</evidence>